<reference evidence="1 2" key="1">
    <citation type="journal article" date="2016" name="Mol. Biol. Evol.">
        <title>Comparative Genomics of Early-Diverging Mushroom-Forming Fungi Provides Insights into the Origins of Lignocellulose Decay Capabilities.</title>
        <authorList>
            <person name="Nagy L.G."/>
            <person name="Riley R."/>
            <person name="Tritt A."/>
            <person name="Adam C."/>
            <person name="Daum C."/>
            <person name="Floudas D."/>
            <person name="Sun H."/>
            <person name="Yadav J.S."/>
            <person name="Pangilinan J."/>
            <person name="Larsson K.H."/>
            <person name="Matsuura K."/>
            <person name="Barry K."/>
            <person name="Labutti K."/>
            <person name="Kuo R."/>
            <person name="Ohm R.A."/>
            <person name="Bhattacharya S.S."/>
            <person name="Shirouzu T."/>
            <person name="Yoshinaga Y."/>
            <person name="Martin F.M."/>
            <person name="Grigoriev I.V."/>
            <person name="Hibbett D.S."/>
        </authorList>
    </citation>
    <scope>NUCLEOTIDE SEQUENCE [LARGE SCALE GENOMIC DNA]</scope>
    <source>
        <strain evidence="1 2">CBS 109695</strain>
    </source>
</reference>
<dbReference type="AlphaFoldDB" id="A0A166QNQ1"/>
<sequence>MPISAHQVVQEGNGFQIQTLLKILLLPPELPIPVAMGTQSKFGSDSDSMNTSAPGDKGYIQFGGGGNPILPATRIHFGSAPCSHPHPFWASHPGLPVAIPGPASHNCGTRQQQGLIDCASQQVLQENDYMCSNQCYDMGHGQWKSAEQRRTEAFQDRYSHPPAGSNPRFILFVTRYATTFVAALEITSRVLQAVHCTFNLLEERAGIHVHPYAIHPNPKHSAHKAKNLIRGASLRARVYDIGT</sequence>
<evidence type="ECO:0000313" key="1">
    <source>
        <dbReference type="EMBL" id="KZP27370.1"/>
    </source>
</evidence>
<organism evidence="1 2">
    <name type="scientific">Athelia psychrophila</name>
    <dbReference type="NCBI Taxonomy" id="1759441"/>
    <lineage>
        <taxon>Eukaryota</taxon>
        <taxon>Fungi</taxon>
        <taxon>Dikarya</taxon>
        <taxon>Basidiomycota</taxon>
        <taxon>Agaricomycotina</taxon>
        <taxon>Agaricomycetes</taxon>
        <taxon>Agaricomycetidae</taxon>
        <taxon>Atheliales</taxon>
        <taxon>Atheliaceae</taxon>
        <taxon>Athelia</taxon>
    </lineage>
</organism>
<accession>A0A166QNQ1</accession>
<dbReference type="EMBL" id="KV417509">
    <property type="protein sequence ID" value="KZP27370.1"/>
    <property type="molecule type" value="Genomic_DNA"/>
</dbReference>
<keyword evidence="2" id="KW-1185">Reference proteome</keyword>
<dbReference type="Proteomes" id="UP000076532">
    <property type="component" value="Unassembled WGS sequence"/>
</dbReference>
<protein>
    <submittedName>
        <fullName evidence="1">Uncharacterized protein</fullName>
    </submittedName>
</protein>
<evidence type="ECO:0000313" key="2">
    <source>
        <dbReference type="Proteomes" id="UP000076532"/>
    </source>
</evidence>
<name>A0A166QNQ1_9AGAM</name>
<gene>
    <name evidence="1" type="ORF">FIBSPDRAFT_886607</name>
</gene>
<proteinExistence type="predicted"/>